<dbReference type="PANTHER" id="PTHR33992">
    <property type="entry name" value="RIBONUCLEASE P PROTEIN COMPONENT"/>
    <property type="match status" value="1"/>
</dbReference>
<keyword evidence="2 6" id="KW-0540">Nuclease</keyword>
<dbReference type="Pfam" id="PF00825">
    <property type="entry name" value="Ribonuclease_P"/>
    <property type="match status" value="1"/>
</dbReference>
<dbReference type="Gene3D" id="3.30.230.10">
    <property type="match status" value="1"/>
</dbReference>
<dbReference type="PANTHER" id="PTHR33992:SF1">
    <property type="entry name" value="RIBONUCLEASE P PROTEIN COMPONENT"/>
    <property type="match status" value="1"/>
</dbReference>
<accession>A0ABT7SMW0</accession>
<keyword evidence="9" id="KW-1185">Reference proteome</keyword>
<evidence type="ECO:0000256" key="2">
    <source>
        <dbReference type="ARBA" id="ARBA00022722"/>
    </source>
</evidence>
<dbReference type="HAMAP" id="MF_00227">
    <property type="entry name" value="RNase_P"/>
    <property type="match status" value="1"/>
</dbReference>
<dbReference type="GO" id="GO:0004526">
    <property type="term" value="F:ribonuclease P activity"/>
    <property type="evidence" value="ECO:0007669"/>
    <property type="project" value="UniProtKB-EC"/>
</dbReference>
<comment type="similarity">
    <text evidence="6">Belongs to the RnpA family.</text>
</comment>
<evidence type="ECO:0000256" key="7">
    <source>
        <dbReference type="NCBIfam" id="TIGR00188"/>
    </source>
</evidence>
<protein>
    <recommendedName>
        <fullName evidence="6 7">Ribonuclease P protein component</fullName>
        <shortName evidence="6">RNase P protein</shortName>
        <shortName evidence="6">RNaseP protein</shortName>
        <ecNumber evidence="6 7">3.1.26.5</ecNumber>
    </recommendedName>
    <alternativeName>
        <fullName evidence="6">Protein C5</fullName>
    </alternativeName>
</protein>
<evidence type="ECO:0000256" key="4">
    <source>
        <dbReference type="ARBA" id="ARBA00022801"/>
    </source>
</evidence>
<dbReference type="InterPro" id="IPR014721">
    <property type="entry name" value="Ribsml_uS5_D2-typ_fold_subgr"/>
</dbReference>
<dbReference type="EC" id="3.1.26.5" evidence="6 7"/>
<comment type="subunit">
    <text evidence="6">Consists of a catalytic RNA component (M1 or rnpB) and a protein subunit.</text>
</comment>
<evidence type="ECO:0000256" key="1">
    <source>
        <dbReference type="ARBA" id="ARBA00022694"/>
    </source>
</evidence>
<evidence type="ECO:0000313" key="8">
    <source>
        <dbReference type="EMBL" id="MDM7857533.1"/>
    </source>
</evidence>
<evidence type="ECO:0000256" key="6">
    <source>
        <dbReference type="HAMAP-Rule" id="MF_00227"/>
    </source>
</evidence>
<sequence>MNQGFSREKRLLNAYQFKAVFDSPDFRLSGRCVLLLARFNQLKHHRLGLVIGKKNIKLSVERNRVKRQIREHFRTQELNFLGVDVVIIARKGLADLSNSELQHELTTLWKRLLKQCNAKSKASLAAPVGNQNA</sequence>
<keyword evidence="1 6" id="KW-0819">tRNA processing</keyword>
<keyword evidence="4 6" id="KW-0378">Hydrolase</keyword>
<gene>
    <name evidence="6 8" type="primary">rnpA</name>
    <name evidence="8" type="ORF">QEZ41_04490</name>
</gene>
<comment type="caution">
    <text evidence="8">The sequence shown here is derived from an EMBL/GenBank/DDBJ whole genome shotgun (WGS) entry which is preliminary data.</text>
</comment>
<dbReference type="NCBIfam" id="TIGR00188">
    <property type="entry name" value="rnpA"/>
    <property type="match status" value="1"/>
</dbReference>
<comment type="function">
    <text evidence="6">RNaseP catalyzes the removal of the 5'-leader sequence from pre-tRNA to produce the mature 5'-terminus. It can also cleave other RNA substrates such as 4.5S RNA. The protein component plays an auxiliary but essential role in vivo by binding to the 5'-leader sequence and broadening the substrate specificity of the ribozyme.</text>
</comment>
<dbReference type="Proteomes" id="UP001241056">
    <property type="component" value="Unassembled WGS sequence"/>
</dbReference>
<proteinExistence type="inferred from homology"/>
<evidence type="ECO:0000256" key="3">
    <source>
        <dbReference type="ARBA" id="ARBA00022759"/>
    </source>
</evidence>
<dbReference type="SUPFAM" id="SSF54211">
    <property type="entry name" value="Ribosomal protein S5 domain 2-like"/>
    <property type="match status" value="1"/>
</dbReference>
<evidence type="ECO:0000313" key="9">
    <source>
        <dbReference type="Proteomes" id="UP001241056"/>
    </source>
</evidence>
<dbReference type="InterPro" id="IPR020568">
    <property type="entry name" value="Ribosomal_Su5_D2-typ_SF"/>
</dbReference>
<evidence type="ECO:0000256" key="5">
    <source>
        <dbReference type="ARBA" id="ARBA00022884"/>
    </source>
</evidence>
<comment type="catalytic activity">
    <reaction evidence="6">
        <text>Endonucleolytic cleavage of RNA, removing 5'-extranucleotides from tRNA precursor.</text>
        <dbReference type="EC" id="3.1.26.5"/>
    </reaction>
</comment>
<dbReference type="RefSeq" id="WP_289410190.1">
    <property type="nucleotide sequence ID" value="NZ_JAUCDY010000004.1"/>
</dbReference>
<reference evidence="8 9" key="1">
    <citation type="submission" date="2023-06" db="EMBL/GenBank/DDBJ databases">
        <title>Thiopseudomonas sp. CY1220 draft genome sequence.</title>
        <authorList>
            <person name="Zhao G."/>
            <person name="An M."/>
        </authorList>
    </citation>
    <scope>NUCLEOTIDE SEQUENCE [LARGE SCALE GENOMIC DNA]</scope>
    <source>
        <strain evidence="8 9">CY1220</strain>
    </source>
</reference>
<dbReference type="EMBL" id="JAUCDY010000004">
    <property type="protein sequence ID" value="MDM7857533.1"/>
    <property type="molecule type" value="Genomic_DNA"/>
</dbReference>
<keyword evidence="3 6" id="KW-0255">Endonuclease</keyword>
<keyword evidence="5 6" id="KW-0694">RNA-binding</keyword>
<organism evidence="8 9">
    <name type="scientific">Thiopseudomonas acetoxidans</name>
    <dbReference type="NCBI Taxonomy" id="3041622"/>
    <lineage>
        <taxon>Bacteria</taxon>
        <taxon>Pseudomonadati</taxon>
        <taxon>Pseudomonadota</taxon>
        <taxon>Gammaproteobacteria</taxon>
        <taxon>Pseudomonadales</taxon>
        <taxon>Pseudomonadaceae</taxon>
        <taxon>Thiopseudomonas</taxon>
    </lineage>
</organism>
<name>A0ABT7SMW0_9GAMM</name>
<dbReference type="InterPro" id="IPR000100">
    <property type="entry name" value="RNase_P"/>
</dbReference>